<organism evidence="2 3">
    <name type="scientific">Moniliophthora roreri</name>
    <name type="common">Frosty pod rot fungus</name>
    <name type="synonym">Monilia roreri</name>
    <dbReference type="NCBI Taxonomy" id="221103"/>
    <lineage>
        <taxon>Eukaryota</taxon>
        <taxon>Fungi</taxon>
        <taxon>Dikarya</taxon>
        <taxon>Basidiomycota</taxon>
        <taxon>Agaricomycotina</taxon>
        <taxon>Agaricomycetes</taxon>
        <taxon>Agaricomycetidae</taxon>
        <taxon>Agaricales</taxon>
        <taxon>Marasmiineae</taxon>
        <taxon>Marasmiaceae</taxon>
        <taxon>Moniliophthora</taxon>
    </lineage>
</organism>
<accession>A0A0W0EYB4</accession>
<dbReference type="Proteomes" id="UP000054988">
    <property type="component" value="Unassembled WGS sequence"/>
</dbReference>
<name>A0A0W0EYB4_MONRR</name>
<dbReference type="EMBL" id="LATX01002452">
    <property type="protein sequence ID" value="KTB29059.1"/>
    <property type="molecule type" value="Genomic_DNA"/>
</dbReference>
<gene>
    <name evidence="2" type="ORF">WG66_18363</name>
</gene>
<proteinExistence type="predicted"/>
<sequence length="300" mass="33145">MTHKVKSKSTAAPIASSLKLKDVSLPQLSSINATTLSILHLHCMMLFDTCHNIWRHLEGQSSLFTDASALANYTFLAMKIPLVPLDEYCGTFWFPHTFMHLLLLALQLLKRLKSHFSISISDNLYSAFPSKSWFHFWKHTLGLKPLDPSENFPSNEEILAKYDYEDSDSSDEDGSGDEDIVEVKPSKRPICSIKPPVRATPIVEVPACSSGSSKTKQKSQPAAFSSTQVTIKTELSSLKCKARDTSPPQPPAGKHARTITKAADKSSDPKGKRCAVDPPPDKGEKNISLLLLLTTFIILH</sequence>
<feature type="compositionally biased region" description="Acidic residues" evidence="1">
    <location>
        <begin position="165"/>
        <end position="180"/>
    </location>
</feature>
<dbReference type="AlphaFoldDB" id="A0A0W0EYB4"/>
<feature type="region of interest" description="Disordered" evidence="1">
    <location>
        <begin position="207"/>
        <end position="227"/>
    </location>
</feature>
<evidence type="ECO:0000256" key="1">
    <source>
        <dbReference type="SAM" id="MobiDB-lite"/>
    </source>
</evidence>
<reference evidence="2 3" key="1">
    <citation type="submission" date="2015-12" db="EMBL/GenBank/DDBJ databases">
        <title>Draft genome sequence of Moniliophthora roreri, the causal agent of frosty pod rot of cacao.</title>
        <authorList>
            <person name="Aime M.C."/>
            <person name="Diaz-Valderrama J.R."/>
            <person name="Kijpornyongpan T."/>
            <person name="Phillips-Mora W."/>
        </authorList>
    </citation>
    <scope>NUCLEOTIDE SEQUENCE [LARGE SCALE GENOMIC DNA]</scope>
    <source>
        <strain evidence="2 3">MCA 2952</strain>
    </source>
</reference>
<protein>
    <submittedName>
        <fullName evidence="2">Uncharacterized protein</fullName>
    </submittedName>
</protein>
<comment type="caution">
    <text evidence="2">The sequence shown here is derived from an EMBL/GenBank/DDBJ whole genome shotgun (WGS) entry which is preliminary data.</text>
</comment>
<feature type="region of interest" description="Disordered" evidence="1">
    <location>
        <begin position="239"/>
        <end position="284"/>
    </location>
</feature>
<feature type="compositionally biased region" description="Basic and acidic residues" evidence="1">
    <location>
        <begin position="262"/>
        <end position="284"/>
    </location>
</feature>
<evidence type="ECO:0000313" key="3">
    <source>
        <dbReference type="Proteomes" id="UP000054988"/>
    </source>
</evidence>
<evidence type="ECO:0000313" key="2">
    <source>
        <dbReference type="EMBL" id="KTB29059.1"/>
    </source>
</evidence>
<feature type="region of interest" description="Disordered" evidence="1">
    <location>
        <begin position="165"/>
        <end position="184"/>
    </location>
</feature>
<feature type="compositionally biased region" description="Low complexity" evidence="1">
    <location>
        <begin position="209"/>
        <end position="220"/>
    </location>
</feature>